<dbReference type="SUPFAM" id="SSF56112">
    <property type="entry name" value="Protein kinase-like (PK-like)"/>
    <property type="match status" value="1"/>
</dbReference>
<dbReference type="AlphaFoldDB" id="A0A3B5ML68"/>
<dbReference type="GO" id="GO:0005524">
    <property type="term" value="F:ATP binding"/>
    <property type="evidence" value="ECO:0007669"/>
    <property type="project" value="InterPro"/>
</dbReference>
<accession>A0A3B5ML68</accession>
<reference evidence="3" key="2">
    <citation type="submission" date="2025-09" db="UniProtKB">
        <authorList>
            <consortium name="Ensembl"/>
        </authorList>
    </citation>
    <scope>IDENTIFICATION</scope>
</reference>
<sequence length="390" mass="44489">MLQSQCHGFWLRLAWTCSPPRTAGSNVVSRLEERSRNRRDDARPEKHPGSREESCDRKQEVDEGWNLPVKASEDDPTSQSDAGDKTAEGLSIGWDSAEESGVTLSDSTREELPWQRQKQEARDEAETVAVGSSPNGRFLKFNIEIGRGSFKTVYKGLDTEKTVEVAWCELQTHSLSRSERQRFSEEVEMIKVLQHPNIVRFYDSWKSAKCIILVTELMTSGTLKTYVRRFRPMKLKLLQRWSLQILKGLHFLHSRSPPILHRDLKCDNVFINGPTASVKIGDLGLATLKKASFAKSVIGTPEFMAPEMYEEKYDEAVDIYAFGMCMLEMATSEYPYSECQNAAQIYRKVTNVRPRSPHTCALPVAFPCLTRRLSSRESSRTIFLKYKTRS</sequence>
<keyword evidence="4" id="KW-1185">Reference proteome</keyword>
<dbReference type="SMART" id="SM00220">
    <property type="entry name" value="S_TKc"/>
    <property type="match status" value="1"/>
</dbReference>
<evidence type="ECO:0000256" key="1">
    <source>
        <dbReference type="SAM" id="MobiDB-lite"/>
    </source>
</evidence>
<dbReference type="GO" id="GO:0004672">
    <property type="term" value="F:protein kinase activity"/>
    <property type="evidence" value="ECO:0007669"/>
    <property type="project" value="InterPro"/>
</dbReference>
<dbReference type="STRING" id="32473.ENSXCOP00000024325"/>
<feature type="domain" description="Protein kinase" evidence="2">
    <location>
        <begin position="139"/>
        <end position="390"/>
    </location>
</feature>
<dbReference type="Pfam" id="PF00069">
    <property type="entry name" value="Pkinase"/>
    <property type="match status" value="1"/>
</dbReference>
<evidence type="ECO:0000259" key="2">
    <source>
        <dbReference type="PROSITE" id="PS50011"/>
    </source>
</evidence>
<dbReference type="Proteomes" id="UP000261380">
    <property type="component" value="Unplaced"/>
</dbReference>
<organism evidence="3 4">
    <name type="scientific">Xiphophorus couchianus</name>
    <name type="common">Monterrey platyfish</name>
    <dbReference type="NCBI Taxonomy" id="32473"/>
    <lineage>
        <taxon>Eukaryota</taxon>
        <taxon>Metazoa</taxon>
        <taxon>Chordata</taxon>
        <taxon>Craniata</taxon>
        <taxon>Vertebrata</taxon>
        <taxon>Euteleostomi</taxon>
        <taxon>Actinopterygii</taxon>
        <taxon>Neopterygii</taxon>
        <taxon>Teleostei</taxon>
        <taxon>Neoteleostei</taxon>
        <taxon>Acanthomorphata</taxon>
        <taxon>Ovalentaria</taxon>
        <taxon>Atherinomorphae</taxon>
        <taxon>Cyprinodontiformes</taxon>
        <taxon>Poeciliidae</taxon>
        <taxon>Poeciliinae</taxon>
        <taxon>Xiphophorus</taxon>
    </lineage>
</organism>
<protein>
    <recommendedName>
        <fullName evidence="2">Protein kinase domain-containing protein</fullName>
    </recommendedName>
</protein>
<feature type="compositionally biased region" description="Basic and acidic residues" evidence="1">
    <location>
        <begin position="107"/>
        <end position="125"/>
    </location>
</feature>
<dbReference type="InterPro" id="IPR050588">
    <property type="entry name" value="WNK_Ser-Thr_kinase"/>
</dbReference>
<dbReference type="PROSITE" id="PS00108">
    <property type="entry name" value="PROTEIN_KINASE_ST"/>
    <property type="match status" value="1"/>
</dbReference>
<dbReference type="InterPro" id="IPR011009">
    <property type="entry name" value="Kinase-like_dom_sf"/>
</dbReference>
<dbReference type="Gene3D" id="3.30.200.20">
    <property type="entry name" value="Phosphorylase Kinase, domain 1"/>
    <property type="match status" value="1"/>
</dbReference>
<dbReference type="Gene3D" id="1.10.510.10">
    <property type="entry name" value="Transferase(Phosphotransferase) domain 1"/>
    <property type="match status" value="1"/>
</dbReference>
<dbReference type="FunFam" id="3.30.200.20:FF:000494">
    <property type="entry name" value="serine/threonine-protein kinase WNK2 isoform X2"/>
    <property type="match status" value="1"/>
</dbReference>
<dbReference type="FunFam" id="1.10.510.10:FF:001965">
    <property type="match status" value="1"/>
</dbReference>
<proteinExistence type="predicted"/>
<evidence type="ECO:0000313" key="3">
    <source>
        <dbReference type="Ensembl" id="ENSXCOP00000024325.1"/>
    </source>
</evidence>
<feature type="compositionally biased region" description="Basic and acidic residues" evidence="1">
    <location>
        <begin position="30"/>
        <end position="61"/>
    </location>
</feature>
<dbReference type="PANTHER" id="PTHR13902">
    <property type="entry name" value="SERINE/THREONINE-PROTEIN KINASE WNK WITH NO LYSINE -RELATED"/>
    <property type="match status" value="1"/>
</dbReference>
<feature type="region of interest" description="Disordered" evidence="1">
    <location>
        <begin position="20"/>
        <end position="129"/>
    </location>
</feature>
<dbReference type="InterPro" id="IPR000719">
    <property type="entry name" value="Prot_kinase_dom"/>
</dbReference>
<reference evidence="3" key="1">
    <citation type="submission" date="2025-08" db="UniProtKB">
        <authorList>
            <consortium name="Ensembl"/>
        </authorList>
    </citation>
    <scope>IDENTIFICATION</scope>
</reference>
<dbReference type="Ensembl" id="ENSXCOT00000024618.1">
    <property type="protein sequence ID" value="ENSXCOP00000024325.1"/>
    <property type="gene ID" value="ENSXCOG00000018169.1"/>
</dbReference>
<dbReference type="PROSITE" id="PS50011">
    <property type="entry name" value="PROTEIN_KINASE_DOM"/>
    <property type="match status" value="1"/>
</dbReference>
<evidence type="ECO:0000313" key="4">
    <source>
        <dbReference type="Proteomes" id="UP000261380"/>
    </source>
</evidence>
<name>A0A3B5ML68_9TELE</name>
<dbReference type="InterPro" id="IPR008271">
    <property type="entry name" value="Ser/Thr_kinase_AS"/>
</dbReference>
<dbReference type="GeneTree" id="ENSGT00940000155474"/>